<accession>A0AAD7B2I9</accession>
<proteinExistence type="predicted"/>
<reference evidence="1" key="1">
    <citation type="submission" date="2023-03" db="EMBL/GenBank/DDBJ databases">
        <title>Massive genome expansion in bonnet fungi (Mycena s.s.) driven by repeated elements and novel gene families across ecological guilds.</title>
        <authorList>
            <consortium name="Lawrence Berkeley National Laboratory"/>
            <person name="Harder C.B."/>
            <person name="Miyauchi S."/>
            <person name="Viragh M."/>
            <person name="Kuo A."/>
            <person name="Thoen E."/>
            <person name="Andreopoulos B."/>
            <person name="Lu D."/>
            <person name="Skrede I."/>
            <person name="Drula E."/>
            <person name="Henrissat B."/>
            <person name="Morin E."/>
            <person name="Kohler A."/>
            <person name="Barry K."/>
            <person name="LaButti K."/>
            <person name="Morin E."/>
            <person name="Salamov A."/>
            <person name="Lipzen A."/>
            <person name="Mereny Z."/>
            <person name="Hegedus B."/>
            <person name="Baldrian P."/>
            <person name="Stursova M."/>
            <person name="Weitz H."/>
            <person name="Taylor A."/>
            <person name="Grigoriev I.V."/>
            <person name="Nagy L.G."/>
            <person name="Martin F."/>
            <person name="Kauserud H."/>
        </authorList>
    </citation>
    <scope>NUCLEOTIDE SEQUENCE</scope>
    <source>
        <strain evidence="1">9284</strain>
    </source>
</reference>
<organism evidence="1 2">
    <name type="scientific">Roridomyces roridus</name>
    <dbReference type="NCBI Taxonomy" id="1738132"/>
    <lineage>
        <taxon>Eukaryota</taxon>
        <taxon>Fungi</taxon>
        <taxon>Dikarya</taxon>
        <taxon>Basidiomycota</taxon>
        <taxon>Agaricomycotina</taxon>
        <taxon>Agaricomycetes</taxon>
        <taxon>Agaricomycetidae</taxon>
        <taxon>Agaricales</taxon>
        <taxon>Marasmiineae</taxon>
        <taxon>Mycenaceae</taxon>
        <taxon>Roridomyces</taxon>
    </lineage>
</organism>
<keyword evidence="2" id="KW-1185">Reference proteome</keyword>
<dbReference type="EMBL" id="JARKIF010000046">
    <property type="protein sequence ID" value="KAJ7608202.1"/>
    <property type="molecule type" value="Genomic_DNA"/>
</dbReference>
<dbReference type="AlphaFoldDB" id="A0AAD7B2I9"/>
<dbReference type="Proteomes" id="UP001221142">
    <property type="component" value="Unassembled WGS sequence"/>
</dbReference>
<evidence type="ECO:0000313" key="1">
    <source>
        <dbReference type="EMBL" id="KAJ7608202.1"/>
    </source>
</evidence>
<name>A0AAD7B2I9_9AGAR</name>
<gene>
    <name evidence="1" type="ORF">FB45DRAFT_877367</name>
</gene>
<protein>
    <submittedName>
        <fullName evidence="1">Uncharacterized protein</fullName>
    </submittedName>
</protein>
<comment type="caution">
    <text evidence="1">The sequence shown here is derived from an EMBL/GenBank/DDBJ whole genome shotgun (WGS) entry which is preliminary data.</text>
</comment>
<evidence type="ECO:0000313" key="2">
    <source>
        <dbReference type="Proteomes" id="UP001221142"/>
    </source>
</evidence>
<sequence length="258" mass="28715">MAQLWRPDGRGHYRQTNSDDGISLRQGCVAGIDTCKTFKIKLFLLNIAVLEVQVALLKTEVVVAFWVKVCGNCCGRSAAVRQFLFFRDIPLIVRSRILAIRIHDFNYSPSYLDLLNTDRSVPRVPAAISTGRDDQLSTKQAGGKAHACRAFAGQGQDIPILIGRIESEWVGDPDGVVLAMKQSQDGSGRVDLHRQGLQIPDSNESARQNVLELYPETLLFPHAGQADRGDFLDHARKKRLGGELQIIVESRVERGHFR</sequence>